<accession>A0A160T012</accession>
<evidence type="ECO:0000313" key="7">
    <source>
        <dbReference type="Proteomes" id="UP000215027"/>
    </source>
</evidence>
<gene>
    <name evidence="6" type="ORF">CFX0092_A1178</name>
</gene>
<dbReference type="EMBL" id="LN890655">
    <property type="protein sequence ID" value="CUS03056.2"/>
    <property type="molecule type" value="Genomic_DNA"/>
</dbReference>
<dbReference type="EC" id="3.1.31.1" evidence="6"/>
<name>A0A160T012_9CHLR</name>
<dbReference type="SMART" id="SM00318">
    <property type="entry name" value="SNc"/>
    <property type="match status" value="1"/>
</dbReference>
<keyword evidence="2" id="KW-0255">Endonuclease</keyword>
<evidence type="ECO:0000256" key="1">
    <source>
        <dbReference type="ARBA" id="ARBA00022722"/>
    </source>
</evidence>
<dbReference type="PANTHER" id="PTHR12302">
    <property type="entry name" value="EBNA2 BINDING PROTEIN P100"/>
    <property type="match status" value="1"/>
</dbReference>
<dbReference type="Pfam" id="PF00565">
    <property type="entry name" value="SNase"/>
    <property type="match status" value="1"/>
</dbReference>
<dbReference type="PROSITE" id="PS51257">
    <property type="entry name" value="PROKAR_LIPOPROTEIN"/>
    <property type="match status" value="1"/>
</dbReference>
<dbReference type="SUPFAM" id="SSF50199">
    <property type="entry name" value="Staphylococcal nuclease"/>
    <property type="match status" value="1"/>
</dbReference>
<keyword evidence="4" id="KW-0732">Signal</keyword>
<evidence type="ECO:0000259" key="5">
    <source>
        <dbReference type="PROSITE" id="PS50830"/>
    </source>
</evidence>
<evidence type="ECO:0000256" key="2">
    <source>
        <dbReference type="ARBA" id="ARBA00022759"/>
    </source>
</evidence>
<dbReference type="InterPro" id="IPR035437">
    <property type="entry name" value="SNase_OB-fold_sf"/>
</dbReference>
<feature type="signal peptide" evidence="4">
    <location>
        <begin position="1"/>
        <end position="23"/>
    </location>
</feature>
<organism evidence="6 7">
    <name type="scientific">Candidatus Promineifilum breve</name>
    <dbReference type="NCBI Taxonomy" id="1806508"/>
    <lineage>
        <taxon>Bacteria</taxon>
        <taxon>Bacillati</taxon>
        <taxon>Chloroflexota</taxon>
        <taxon>Ardenticatenia</taxon>
        <taxon>Candidatus Promineifilales</taxon>
        <taxon>Candidatus Promineifilaceae</taxon>
        <taxon>Candidatus Promineifilum</taxon>
    </lineage>
</organism>
<reference evidence="6" key="1">
    <citation type="submission" date="2016-01" db="EMBL/GenBank/DDBJ databases">
        <authorList>
            <person name="Mcilroy J.S."/>
            <person name="Karst M S."/>
            <person name="Albertsen M."/>
        </authorList>
    </citation>
    <scope>NUCLEOTIDE SEQUENCE</scope>
    <source>
        <strain evidence="6">Cfx-K</strain>
    </source>
</reference>
<keyword evidence="1" id="KW-0540">Nuclease</keyword>
<keyword evidence="7" id="KW-1185">Reference proteome</keyword>
<proteinExistence type="predicted"/>
<dbReference type="Gene3D" id="2.40.50.90">
    <property type="match status" value="1"/>
</dbReference>
<sequence length="241" mass="26578">MAHLTKRPYFAPALLLIAALWLAACGRATTPPTLASLPATRLPATALPALASPTAPLAGGVRAEVTYVIDGDTIEVELDGREYRLRYIGVDAPERDEPFYEEARAFNRELVEDQTVILVRDVSETDQYGRLLRYVYLEDGTFVNGDLIANGLARLVTFPPDVAQTEYLRGLQDEARVAEAGMWGSLELVGPCDCDRNLYDCRDFRSRDEAQTCFETCWDTMGRDVHNLDGGGDGLVCESLP</sequence>
<keyword evidence="3 6" id="KW-0378">Hydrolase</keyword>
<evidence type="ECO:0000256" key="4">
    <source>
        <dbReference type="SAM" id="SignalP"/>
    </source>
</evidence>
<dbReference type="PROSITE" id="PS50830">
    <property type="entry name" value="TNASE_3"/>
    <property type="match status" value="1"/>
</dbReference>
<dbReference type="RefSeq" id="WP_095042597.1">
    <property type="nucleotide sequence ID" value="NZ_LN890655.1"/>
</dbReference>
<feature type="chain" id="PRO_5008240500" evidence="4">
    <location>
        <begin position="24"/>
        <end position="241"/>
    </location>
</feature>
<dbReference type="AlphaFoldDB" id="A0A160T012"/>
<dbReference type="KEGG" id="pbf:CFX0092_A1178"/>
<protein>
    <submittedName>
        <fullName evidence="6">Micrococcal nuclease</fullName>
        <ecNumber evidence="6">3.1.31.1</ecNumber>
    </submittedName>
</protein>
<dbReference type="Proteomes" id="UP000215027">
    <property type="component" value="Chromosome I"/>
</dbReference>
<dbReference type="InterPro" id="IPR016071">
    <property type="entry name" value="Staphylococal_nuclease_OB-fold"/>
</dbReference>
<evidence type="ECO:0000313" key="6">
    <source>
        <dbReference type="EMBL" id="CUS03056.2"/>
    </source>
</evidence>
<dbReference type="GO" id="GO:1990599">
    <property type="term" value="F:3' overhang single-stranded DNA endodeoxyribonuclease activity"/>
    <property type="evidence" value="ECO:0007669"/>
    <property type="project" value="UniProtKB-EC"/>
</dbReference>
<feature type="domain" description="TNase-like" evidence="5">
    <location>
        <begin position="59"/>
        <end position="185"/>
    </location>
</feature>
<dbReference type="OrthoDB" id="4376109at2"/>
<dbReference type="PANTHER" id="PTHR12302:SF3">
    <property type="entry name" value="SERINE_THREONINE-PROTEIN KINASE 31"/>
    <property type="match status" value="1"/>
</dbReference>
<evidence type="ECO:0000256" key="3">
    <source>
        <dbReference type="ARBA" id="ARBA00022801"/>
    </source>
</evidence>